<sequence length="308" mass="33712">MPSYVVYVDQVFAGSLVMNLMILWVTAKLGRVAVRRRRLLAGAMVGAVYSLFAFIPALENYLAPGYKLAVSVLMVAVVFLPGPPKKALTLLAYFYLSTFALGGTVLGIINFMHDKVSDGRLTGVMQAVDTYLWYGILLTLVVYWALGGLLPAALRKRLMLPLLRADLVVRRGERTASLSALLDTGNSLTDPLTGNPVIIAEYEALKDILPDKVRATVEKHGREEAAAVLTELGEDLMQGHFRIIPYRSVGRENGWLLGFRPDEVELRHGGKLFKTDKVVVALYHDCLQGDTPCRALLSPALLETGIAG</sequence>
<dbReference type="STRING" id="39060.SAMN05660706_13710"/>
<dbReference type="Pfam" id="PF03419">
    <property type="entry name" value="Peptidase_U4"/>
    <property type="match status" value="1"/>
</dbReference>
<dbReference type="Proteomes" id="UP000199584">
    <property type="component" value="Unassembled WGS sequence"/>
</dbReference>
<dbReference type="GO" id="GO:0005886">
    <property type="term" value="C:plasma membrane"/>
    <property type="evidence" value="ECO:0007669"/>
    <property type="project" value="UniProtKB-SubCell"/>
</dbReference>
<evidence type="ECO:0000256" key="2">
    <source>
        <dbReference type="PIRSR" id="PIRSR018571-1"/>
    </source>
</evidence>
<evidence type="ECO:0000313" key="4">
    <source>
        <dbReference type="EMBL" id="SFR15810.1"/>
    </source>
</evidence>
<comment type="function">
    <text evidence="1">Probable aspartic protease that is responsible for the proteolytic cleavage of the RNA polymerase sigma E factor (SigE/spoIIGB) to yield the active peptide in the mother cell during sporulation. Responds to a signal from the forespore that is triggered by the extracellular signal protein SpoIIR.</text>
</comment>
<dbReference type="OrthoDB" id="2690199at2"/>
<dbReference type="AlphaFoldDB" id="A0A1I6EDI4"/>
<feature type="transmembrane region" description="Helical" evidence="3">
    <location>
        <begin position="90"/>
        <end position="111"/>
    </location>
</feature>
<keyword evidence="1" id="KW-0749">Sporulation</keyword>
<proteinExistence type="inferred from homology"/>
<evidence type="ECO:0000256" key="1">
    <source>
        <dbReference type="PIRNR" id="PIRNR018571"/>
    </source>
</evidence>
<feature type="transmembrane region" description="Helical" evidence="3">
    <location>
        <begin position="39"/>
        <end position="58"/>
    </location>
</feature>
<keyword evidence="1" id="KW-0645">Protease</keyword>
<reference evidence="5" key="1">
    <citation type="submission" date="2016-10" db="EMBL/GenBank/DDBJ databases">
        <authorList>
            <person name="Varghese N."/>
            <person name="Submissions S."/>
        </authorList>
    </citation>
    <scope>NUCLEOTIDE SEQUENCE [LARGE SCALE GENOMIC DNA]</scope>
    <source>
        <strain evidence="5">DSM 3669</strain>
    </source>
</reference>
<dbReference type="GO" id="GO:0030436">
    <property type="term" value="P:asexual sporulation"/>
    <property type="evidence" value="ECO:0007669"/>
    <property type="project" value="InterPro"/>
</dbReference>
<feature type="active site" evidence="2">
    <location>
        <position position="183"/>
    </location>
</feature>
<dbReference type="GO" id="GO:0004190">
    <property type="term" value="F:aspartic-type endopeptidase activity"/>
    <property type="evidence" value="ECO:0007669"/>
    <property type="project" value="UniProtKB-KW"/>
</dbReference>
<dbReference type="EMBL" id="FOYM01000037">
    <property type="protein sequence ID" value="SFR15810.1"/>
    <property type="molecule type" value="Genomic_DNA"/>
</dbReference>
<feature type="transmembrane region" description="Helical" evidence="3">
    <location>
        <begin position="131"/>
        <end position="154"/>
    </location>
</feature>
<comment type="subcellular location">
    <subcellularLocation>
        <location evidence="1">Cell membrane</location>
    </subcellularLocation>
</comment>
<keyword evidence="3" id="KW-0812">Transmembrane</keyword>
<comment type="similarity">
    <text evidence="1">Belongs to the peptidase U4 family.</text>
</comment>
<keyword evidence="1 3" id="KW-0472">Membrane</keyword>
<gene>
    <name evidence="4" type="ORF">SAMN05660706_13710</name>
</gene>
<evidence type="ECO:0000256" key="3">
    <source>
        <dbReference type="SAM" id="Phobius"/>
    </source>
</evidence>
<dbReference type="InterPro" id="IPR005081">
    <property type="entry name" value="SpoIIGA"/>
</dbReference>
<feature type="transmembrane region" description="Helical" evidence="3">
    <location>
        <begin position="6"/>
        <end position="27"/>
    </location>
</feature>
<dbReference type="PIRSF" id="PIRSF018571">
    <property type="entry name" value="SpoIIGA"/>
    <property type="match status" value="1"/>
</dbReference>
<accession>A0A1I6EDI4</accession>
<dbReference type="GO" id="GO:0006508">
    <property type="term" value="P:proteolysis"/>
    <property type="evidence" value="ECO:0007669"/>
    <property type="project" value="UniProtKB-KW"/>
</dbReference>
<dbReference type="GO" id="GO:0030435">
    <property type="term" value="P:sporulation resulting in formation of a cellular spore"/>
    <property type="evidence" value="ECO:0007669"/>
    <property type="project" value="UniProtKB-KW"/>
</dbReference>
<keyword evidence="5" id="KW-1185">Reference proteome</keyword>
<protein>
    <recommendedName>
        <fullName evidence="1">Sporulation sigma-E factor-processing peptidase</fullName>
        <ecNumber evidence="1">3.4.23.-</ecNumber>
    </recommendedName>
    <alternativeName>
        <fullName evidence="1">Membrane-associated aspartic protease</fullName>
    </alternativeName>
    <alternativeName>
        <fullName evidence="1">Stage II sporulation protein GA</fullName>
    </alternativeName>
</protein>
<keyword evidence="1" id="KW-0378">Hydrolase</keyword>
<organism evidence="4 5">
    <name type="scientific">Desulfoscipio geothermicus DSM 3669</name>
    <dbReference type="NCBI Taxonomy" id="1121426"/>
    <lineage>
        <taxon>Bacteria</taxon>
        <taxon>Bacillati</taxon>
        <taxon>Bacillota</taxon>
        <taxon>Clostridia</taxon>
        <taxon>Eubacteriales</taxon>
        <taxon>Desulfallaceae</taxon>
        <taxon>Desulfoscipio</taxon>
    </lineage>
</organism>
<keyword evidence="1" id="KW-0064">Aspartyl protease</keyword>
<dbReference type="RefSeq" id="WP_092487124.1">
    <property type="nucleotide sequence ID" value="NZ_FOYM01000037.1"/>
</dbReference>
<name>A0A1I6EDI4_9FIRM</name>
<evidence type="ECO:0000313" key="5">
    <source>
        <dbReference type="Proteomes" id="UP000199584"/>
    </source>
</evidence>
<dbReference type="EC" id="3.4.23.-" evidence="1"/>
<keyword evidence="1" id="KW-1003">Cell membrane</keyword>
<keyword evidence="3" id="KW-1133">Transmembrane helix</keyword>